<dbReference type="Proteomes" id="UP001152797">
    <property type="component" value="Unassembled WGS sequence"/>
</dbReference>
<dbReference type="PANTHER" id="PTHR17490">
    <property type="entry name" value="SUA5"/>
    <property type="match status" value="1"/>
</dbReference>
<dbReference type="Pfam" id="PF01535">
    <property type="entry name" value="PPR"/>
    <property type="match status" value="2"/>
</dbReference>
<dbReference type="GO" id="GO:0000049">
    <property type="term" value="F:tRNA binding"/>
    <property type="evidence" value="ECO:0007669"/>
    <property type="project" value="TreeGrafter"/>
</dbReference>
<evidence type="ECO:0000256" key="12">
    <source>
        <dbReference type="ARBA" id="ARBA00048366"/>
    </source>
</evidence>
<dbReference type="OrthoDB" id="412787at2759"/>
<dbReference type="EMBL" id="CAMXCT030006689">
    <property type="protein sequence ID" value="CAL4805622.1"/>
    <property type="molecule type" value="Genomic_DNA"/>
</dbReference>
<accession>A0A9P1M4C2</accession>
<reference evidence="16 17" key="2">
    <citation type="submission" date="2024-05" db="EMBL/GenBank/DDBJ databases">
        <authorList>
            <person name="Chen Y."/>
            <person name="Shah S."/>
            <person name="Dougan E. K."/>
            <person name="Thang M."/>
            <person name="Chan C."/>
        </authorList>
    </citation>
    <scope>NUCLEOTIDE SEQUENCE [LARGE SCALE GENOMIC DNA]</scope>
</reference>
<evidence type="ECO:0000256" key="8">
    <source>
        <dbReference type="ARBA" id="ARBA00022695"/>
    </source>
</evidence>
<keyword evidence="5" id="KW-0963">Cytoplasm</keyword>
<evidence type="ECO:0000256" key="3">
    <source>
        <dbReference type="ARBA" id="ARBA00012584"/>
    </source>
</evidence>
<evidence type="ECO:0000313" key="16">
    <source>
        <dbReference type="EMBL" id="CAL4805622.1"/>
    </source>
</evidence>
<feature type="domain" description="YrdC-like" evidence="14">
    <location>
        <begin position="331"/>
        <end position="527"/>
    </location>
</feature>
<name>A0A9P1M4C2_9DINO</name>
<evidence type="ECO:0000256" key="1">
    <source>
        <dbReference type="ARBA" id="ARBA00004496"/>
    </source>
</evidence>
<dbReference type="EC" id="2.7.7.87" evidence="3"/>
<evidence type="ECO:0000256" key="4">
    <source>
        <dbReference type="ARBA" id="ARBA00015492"/>
    </source>
</evidence>
<evidence type="ECO:0000259" key="14">
    <source>
        <dbReference type="PROSITE" id="PS51163"/>
    </source>
</evidence>
<dbReference type="Pfam" id="PF03481">
    <property type="entry name" value="Sua5_C"/>
    <property type="match status" value="1"/>
</dbReference>
<feature type="chain" id="PRO_5043273184" description="Threonylcarbamoyl-AMP synthase" evidence="13">
    <location>
        <begin position="19"/>
        <end position="708"/>
    </location>
</feature>
<evidence type="ECO:0000256" key="6">
    <source>
        <dbReference type="ARBA" id="ARBA00022679"/>
    </source>
</evidence>
<dbReference type="InterPro" id="IPR006070">
    <property type="entry name" value="Sua5-like_dom"/>
</dbReference>
<dbReference type="GO" id="GO:0005524">
    <property type="term" value="F:ATP binding"/>
    <property type="evidence" value="ECO:0007669"/>
    <property type="project" value="UniProtKB-KW"/>
</dbReference>
<dbReference type="NCBIfam" id="TIGR00057">
    <property type="entry name" value="L-threonylcarbamoyladenylate synthase"/>
    <property type="match status" value="1"/>
</dbReference>
<evidence type="ECO:0000256" key="11">
    <source>
        <dbReference type="ARBA" id="ARBA00029774"/>
    </source>
</evidence>
<comment type="caution">
    <text evidence="15">The sequence shown here is derived from an EMBL/GenBank/DDBJ whole genome shotgun (WGS) entry which is preliminary data.</text>
</comment>
<dbReference type="Gene3D" id="3.40.50.11030">
    <property type="entry name" value="Threonylcarbamoyl-AMP synthase, C-terminal domain"/>
    <property type="match status" value="1"/>
</dbReference>
<evidence type="ECO:0000313" key="15">
    <source>
        <dbReference type="EMBL" id="CAI4018310.1"/>
    </source>
</evidence>
<keyword evidence="13" id="KW-0732">Signal</keyword>
<feature type="signal peptide" evidence="13">
    <location>
        <begin position="1"/>
        <end position="18"/>
    </location>
</feature>
<keyword evidence="17" id="KW-1185">Reference proteome</keyword>
<evidence type="ECO:0000256" key="9">
    <source>
        <dbReference type="ARBA" id="ARBA00022741"/>
    </source>
</evidence>
<comment type="similarity">
    <text evidence="2">Belongs to the SUA5 family.</text>
</comment>
<evidence type="ECO:0000256" key="5">
    <source>
        <dbReference type="ARBA" id="ARBA00022490"/>
    </source>
</evidence>
<dbReference type="GO" id="GO:0061710">
    <property type="term" value="F:L-threonylcarbamoyladenylate synthase"/>
    <property type="evidence" value="ECO:0007669"/>
    <property type="project" value="UniProtKB-EC"/>
</dbReference>
<dbReference type="InterPro" id="IPR002885">
    <property type="entry name" value="PPR_rpt"/>
</dbReference>
<dbReference type="SUPFAM" id="SSF55821">
    <property type="entry name" value="YrdC/RibB"/>
    <property type="match status" value="1"/>
</dbReference>
<reference evidence="15" key="1">
    <citation type="submission" date="2022-10" db="EMBL/GenBank/DDBJ databases">
        <authorList>
            <person name="Chen Y."/>
            <person name="Dougan E. K."/>
            <person name="Chan C."/>
            <person name="Rhodes N."/>
            <person name="Thang M."/>
        </authorList>
    </citation>
    <scope>NUCLEOTIDE SEQUENCE</scope>
</reference>
<evidence type="ECO:0000256" key="10">
    <source>
        <dbReference type="ARBA" id="ARBA00022840"/>
    </source>
</evidence>
<dbReference type="AlphaFoldDB" id="A0A9P1M4C2"/>
<dbReference type="InterPro" id="IPR038385">
    <property type="entry name" value="Sua5/YwlC_C"/>
</dbReference>
<protein>
    <recommendedName>
        <fullName evidence="4">Threonylcarbamoyl-AMP synthase</fullName>
        <ecNumber evidence="3">2.7.7.87</ecNumber>
    </recommendedName>
    <alternativeName>
        <fullName evidence="11">L-threonylcarbamoyladenylate synthase</fullName>
    </alternativeName>
</protein>
<organism evidence="15">
    <name type="scientific">Cladocopium goreaui</name>
    <dbReference type="NCBI Taxonomy" id="2562237"/>
    <lineage>
        <taxon>Eukaryota</taxon>
        <taxon>Sar</taxon>
        <taxon>Alveolata</taxon>
        <taxon>Dinophyceae</taxon>
        <taxon>Suessiales</taxon>
        <taxon>Symbiodiniaceae</taxon>
        <taxon>Cladocopium</taxon>
    </lineage>
</organism>
<dbReference type="InterPro" id="IPR017945">
    <property type="entry name" value="DHBP_synth_RibB-like_a/b_dom"/>
</dbReference>
<dbReference type="InterPro" id="IPR050156">
    <property type="entry name" value="TC-AMP_synthase_SUA5"/>
</dbReference>
<dbReference type="EMBL" id="CAMXCT010006689">
    <property type="protein sequence ID" value="CAI4018310.1"/>
    <property type="molecule type" value="Genomic_DNA"/>
</dbReference>
<dbReference type="PANTHER" id="PTHR17490:SF16">
    <property type="entry name" value="THREONYLCARBAMOYL-AMP SYNTHASE"/>
    <property type="match status" value="1"/>
</dbReference>
<dbReference type="GO" id="GO:0006450">
    <property type="term" value="P:regulation of translational fidelity"/>
    <property type="evidence" value="ECO:0007669"/>
    <property type="project" value="TreeGrafter"/>
</dbReference>
<dbReference type="Gene3D" id="1.25.40.10">
    <property type="entry name" value="Tetratricopeptide repeat domain"/>
    <property type="match status" value="2"/>
</dbReference>
<dbReference type="GO" id="GO:0008033">
    <property type="term" value="P:tRNA processing"/>
    <property type="evidence" value="ECO:0007669"/>
    <property type="project" value="UniProtKB-KW"/>
</dbReference>
<dbReference type="InterPro" id="IPR011990">
    <property type="entry name" value="TPR-like_helical_dom_sf"/>
</dbReference>
<dbReference type="GO" id="GO:0005737">
    <property type="term" value="C:cytoplasm"/>
    <property type="evidence" value="ECO:0007669"/>
    <property type="project" value="UniProtKB-SubCell"/>
</dbReference>
<keyword evidence="6" id="KW-0808">Transferase</keyword>
<keyword evidence="7" id="KW-0819">tRNA processing</keyword>
<dbReference type="EMBL" id="CAMXCT020006689">
    <property type="protein sequence ID" value="CAL1171685.1"/>
    <property type="molecule type" value="Genomic_DNA"/>
</dbReference>
<keyword evidence="8" id="KW-0548">Nucleotidyltransferase</keyword>
<dbReference type="PROSITE" id="PS51163">
    <property type="entry name" value="YRDC"/>
    <property type="match status" value="1"/>
</dbReference>
<keyword evidence="9" id="KW-0547">Nucleotide-binding</keyword>
<dbReference type="Pfam" id="PF01300">
    <property type="entry name" value="Sua5_yciO_yrdC"/>
    <property type="match status" value="1"/>
</dbReference>
<comment type="catalytic activity">
    <reaction evidence="12">
        <text>L-threonine + hydrogencarbonate + ATP = L-threonylcarbamoyladenylate + diphosphate + H2O</text>
        <dbReference type="Rhea" id="RHEA:36407"/>
        <dbReference type="ChEBI" id="CHEBI:15377"/>
        <dbReference type="ChEBI" id="CHEBI:17544"/>
        <dbReference type="ChEBI" id="CHEBI:30616"/>
        <dbReference type="ChEBI" id="CHEBI:33019"/>
        <dbReference type="ChEBI" id="CHEBI:57926"/>
        <dbReference type="ChEBI" id="CHEBI:73682"/>
        <dbReference type="EC" id="2.7.7.87"/>
    </reaction>
</comment>
<gene>
    <name evidence="15" type="ORF">C1SCF055_LOCUS42886</name>
</gene>
<evidence type="ECO:0000256" key="13">
    <source>
        <dbReference type="SAM" id="SignalP"/>
    </source>
</evidence>
<keyword evidence="10" id="KW-0067">ATP-binding</keyword>
<evidence type="ECO:0000313" key="17">
    <source>
        <dbReference type="Proteomes" id="UP001152797"/>
    </source>
</evidence>
<evidence type="ECO:0000256" key="2">
    <source>
        <dbReference type="ARBA" id="ARBA00007663"/>
    </source>
</evidence>
<sequence>MRSCWRVLLVAHVFASDAALHPAAQVQRWKQRLRGWLWNPEITPREANDIYSALLRSGHMETLAEYSDVVAALGARSCWEGALDVWNSMGSTCKPDMIAFKTAVRAVGNAGQWEIAMSFLESATSATSARLDPDQELFFHATCALGEGRQWMRALPLLQEAQQRRITPDVSCYTAAIRAFSQGTQPSQTLWLLNDVISIQLQPTERAYEAAIRSCGELGEWKRALAYLDYMFQEGLNANAFCTVEAMQTCAVCGLWSEALRLFHEMFEQVTRPVRSFSISLEVCEQSGLWEEAIQIFEEFVNKGGIVEEDFVESPETEAEAAVILRPPHEDGRFQSLGQHLRKGHLVAFPTETVYGLGANGLDPTAVLKIFTAKGRPLTDPCILHVAHAADALKLLDLDALPDGRVLFEELAEAFWPGPLSIVGPARPEVPAEVTAGTGFVAVRCPSHPIARQLVEAAGVPLAAPSANRFGHISPTHPEHVFEDLQHVPFLRILDGGPCEVGIESAVLKLDTTAEPRCVRLLRRGGVAEEKLEACLEDFFAKGKLQERVHFVVPRKQPVVKDEAEAQQAPGMLLKHYAPSVSTTLLCSSGPQGVKVEASPSRSVLIDFKSGWLKSHQMFLKVFMLGDQDGPESHAAEEACRHVFSTLRAAEAFALAEKAELICIADFDPSGLGGYAAALHDRLFRSASGRKVTMTTGENPAFFSAEEG</sequence>
<dbReference type="GO" id="GO:0003725">
    <property type="term" value="F:double-stranded RNA binding"/>
    <property type="evidence" value="ECO:0007669"/>
    <property type="project" value="InterPro"/>
</dbReference>
<comment type="subcellular location">
    <subcellularLocation>
        <location evidence="1">Cytoplasm</location>
    </subcellularLocation>
</comment>
<dbReference type="Gene3D" id="3.90.870.10">
    <property type="entry name" value="DHBP synthase"/>
    <property type="match status" value="1"/>
</dbReference>
<evidence type="ECO:0000256" key="7">
    <source>
        <dbReference type="ARBA" id="ARBA00022694"/>
    </source>
</evidence>
<dbReference type="InterPro" id="IPR005145">
    <property type="entry name" value="Sua5_C"/>
</dbReference>
<dbReference type="FunFam" id="3.90.870.10:FF:000009">
    <property type="entry name" value="Threonylcarbamoyl-AMP synthase, putative"/>
    <property type="match status" value="1"/>
</dbReference>
<proteinExistence type="inferred from homology"/>